<evidence type="ECO:0000313" key="15">
    <source>
        <dbReference type="EMBL" id="MCQ4637105.1"/>
    </source>
</evidence>
<dbReference type="PANTHER" id="PTHR48086">
    <property type="entry name" value="SODIUM/PROLINE SYMPORTER-RELATED"/>
    <property type="match status" value="1"/>
</dbReference>
<dbReference type="EMBL" id="JANFXK010000010">
    <property type="protein sequence ID" value="MCQ4637105.1"/>
    <property type="molecule type" value="Genomic_DNA"/>
</dbReference>
<evidence type="ECO:0000256" key="14">
    <source>
        <dbReference type="SAM" id="Phobius"/>
    </source>
</evidence>
<comment type="caution">
    <text evidence="15">The sequence shown here is derived from an EMBL/GenBank/DDBJ whole genome shotgun (WGS) entry which is preliminary data.</text>
</comment>
<reference evidence="15 16" key="1">
    <citation type="submission" date="2022-06" db="EMBL/GenBank/DDBJ databases">
        <title>Isolation of gut microbiota from human fecal samples.</title>
        <authorList>
            <person name="Pamer E.G."/>
            <person name="Barat B."/>
            <person name="Waligurski E."/>
            <person name="Medina S."/>
            <person name="Paddock L."/>
            <person name="Mostad J."/>
        </authorList>
    </citation>
    <scope>NUCLEOTIDE SEQUENCE [LARGE SCALE GENOMIC DNA]</scope>
    <source>
        <strain evidence="15 16">SL.3.17</strain>
    </source>
</reference>
<feature type="transmembrane region" description="Helical" evidence="14">
    <location>
        <begin position="192"/>
        <end position="210"/>
    </location>
</feature>
<evidence type="ECO:0000256" key="10">
    <source>
        <dbReference type="ARBA" id="ARBA00023136"/>
    </source>
</evidence>
<evidence type="ECO:0000256" key="2">
    <source>
        <dbReference type="ARBA" id="ARBA00006434"/>
    </source>
</evidence>
<feature type="transmembrane region" description="Helical" evidence="14">
    <location>
        <begin position="13"/>
        <end position="29"/>
    </location>
</feature>
<feature type="transmembrane region" description="Helical" evidence="14">
    <location>
        <begin position="372"/>
        <end position="389"/>
    </location>
</feature>
<comment type="similarity">
    <text evidence="2 13">Belongs to the sodium:solute symporter (SSF) (TC 2.A.21) family.</text>
</comment>
<dbReference type="PROSITE" id="PS50283">
    <property type="entry name" value="NA_SOLUT_SYMP_3"/>
    <property type="match status" value="1"/>
</dbReference>
<evidence type="ECO:0000256" key="13">
    <source>
        <dbReference type="RuleBase" id="RU362091"/>
    </source>
</evidence>
<evidence type="ECO:0000256" key="7">
    <source>
        <dbReference type="ARBA" id="ARBA00022989"/>
    </source>
</evidence>
<feature type="transmembrane region" description="Helical" evidence="14">
    <location>
        <begin position="395"/>
        <end position="417"/>
    </location>
</feature>
<evidence type="ECO:0000256" key="9">
    <source>
        <dbReference type="ARBA" id="ARBA00023065"/>
    </source>
</evidence>
<keyword evidence="5 14" id="KW-0812">Transmembrane</keyword>
<feature type="transmembrane region" description="Helical" evidence="14">
    <location>
        <begin position="272"/>
        <end position="297"/>
    </location>
</feature>
<feature type="transmembrane region" description="Helical" evidence="14">
    <location>
        <begin position="424"/>
        <end position="441"/>
    </location>
</feature>
<dbReference type="InterPro" id="IPR050277">
    <property type="entry name" value="Sodium:Solute_Symporter"/>
</dbReference>
<protein>
    <submittedName>
        <fullName evidence="15">Sodium:solute symporter family protein</fullName>
    </submittedName>
</protein>
<evidence type="ECO:0000313" key="16">
    <source>
        <dbReference type="Proteomes" id="UP001524502"/>
    </source>
</evidence>
<dbReference type="Pfam" id="PF00474">
    <property type="entry name" value="SSF"/>
    <property type="match status" value="1"/>
</dbReference>
<dbReference type="InterPro" id="IPR001734">
    <property type="entry name" value="Na/solute_symporter"/>
</dbReference>
<keyword evidence="3" id="KW-0813">Transport</keyword>
<feature type="transmembrane region" description="Helical" evidence="14">
    <location>
        <begin position="162"/>
        <end position="185"/>
    </location>
</feature>
<proteinExistence type="inferred from homology"/>
<accession>A0ABT1RPJ2</accession>
<name>A0ABT1RPJ2_9FIRM</name>
<evidence type="ECO:0000256" key="12">
    <source>
        <dbReference type="ARBA" id="ARBA00033708"/>
    </source>
</evidence>
<evidence type="ECO:0000256" key="3">
    <source>
        <dbReference type="ARBA" id="ARBA00022448"/>
    </source>
</evidence>
<evidence type="ECO:0000256" key="4">
    <source>
        <dbReference type="ARBA" id="ARBA00022475"/>
    </source>
</evidence>
<evidence type="ECO:0000256" key="11">
    <source>
        <dbReference type="ARBA" id="ARBA00023201"/>
    </source>
</evidence>
<evidence type="ECO:0000256" key="1">
    <source>
        <dbReference type="ARBA" id="ARBA00004651"/>
    </source>
</evidence>
<organism evidence="15 16">
    <name type="scientific">Anaerovorax odorimutans</name>
    <dbReference type="NCBI Taxonomy" id="109327"/>
    <lineage>
        <taxon>Bacteria</taxon>
        <taxon>Bacillati</taxon>
        <taxon>Bacillota</taxon>
        <taxon>Clostridia</taxon>
        <taxon>Peptostreptococcales</taxon>
        <taxon>Anaerovoracaceae</taxon>
        <taxon>Anaerovorax</taxon>
    </lineage>
</organism>
<feature type="transmembrane region" description="Helical" evidence="14">
    <location>
        <begin position="309"/>
        <end position="333"/>
    </location>
</feature>
<dbReference type="Proteomes" id="UP001524502">
    <property type="component" value="Unassembled WGS sequence"/>
</dbReference>
<dbReference type="PANTHER" id="PTHR48086:SF3">
    <property type="entry name" value="SODIUM_PROLINE SYMPORTER"/>
    <property type="match status" value="1"/>
</dbReference>
<keyword evidence="16" id="KW-1185">Reference proteome</keyword>
<dbReference type="InterPro" id="IPR038377">
    <property type="entry name" value="Na/Glc_symporter_sf"/>
</dbReference>
<evidence type="ECO:0000256" key="6">
    <source>
        <dbReference type="ARBA" id="ARBA00022847"/>
    </source>
</evidence>
<feature type="transmembrane region" description="Helical" evidence="14">
    <location>
        <begin position="41"/>
        <end position="61"/>
    </location>
</feature>
<sequence length="480" mass="52317">MINFAEIWSKLDWMIIVAYFAVIILVGLVMRKRASKNMKSFFVASRRLTIPVLVGVGAASWYDSWTIVGLAECGTTMGICIIFIYVIPTAILRLPLAVWIGPLVRNKIPDWVITMPDLMAYMYDKKTKLVMALGMLPPFLYEAALLTAGGQVVAYVTGMNMWVAFAILGVIIIFYTSLSGLWGLAVTDMMQFVVMSVAAGVLCFGIYAHFQGFGSLFDQVEAVNPDFMTITGGNGFMAILGWVISALAMYANSQSYQRFGSSKSGGDIKVSYTCIMIFGLFFSTVMVIAGMAALVIFPEAAAAAPSEAFWGVVFTTLPIGLRGLFVAALLSAVMSTVSADYLIAGAVVIHDILKGFFKPALSDKAEVLGTRVVIWCIGIFMIVATYFWQDGISKAYYYCGGFQVAAFIVPLMFGLFYKKKTAAAGFWSLVLTIIAYAVWQFALGIPWGIPTNLACIIFSMIVYVVVAKITYKGEKNTSVA</sequence>
<keyword evidence="10 14" id="KW-0472">Membrane</keyword>
<comment type="subcellular location">
    <subcellularLocation>
        <location evidence="1">Cell membrane</location>
        <topology evidence="1">Multi-pass membrane protein</topology>
    </subcellularLocation>
</comment>
<feature type="transmembrane region" description="Helical" evidence="14">
    <location>
        <begin position="230"/>
        <end position="251"/>
    </location>
</feature>
<keyword evidence="6" id="KW-0769">Symport</keyword>
<feature type="transmembrane region" description="Helical" evidence="14">
    <location>
        <begin position="447"/>
        <end position="466"/>
    </location>
</feature>
<feature type="transmembrane region" description="Helical" evidence="14">
    <location>
        <begin position="67"/>
        <end position="87"/>
    </location>
</feature>
<dbReference type="CDD" id="cd10322">
    <property type="entry name" value="SLC5sbd"/>
    <property type="match status" value="1"/>
</dbReference>
<keyword evidence="11" id="KW-0739">Sodium transport</keyword>
<keyword evidence="9" id="KW-0406">Ion transport</keyword>
<comment type="catalytic activity">
    <reaction evidence="12">
        <text>L-proline(in) + Na(+)(in) = L-proline(out) + Na(+)(out)</text>
        <dbReference type="Rhea" id="RHEA:28967"/>
        <dbReference type="ChEBI" id="CHEBI:29101"/>
        <dbReference type="ChEBI" id="CHEBI:60039"/>
    </reaction>
</comment>
<keyword evidence="8" id="KW-0915">Sodium</keyword>
<dbReference type="Gene3D" id="1.20.1730.10">
    <property type="entry name" value="Sodium/glucose cotransporter"/>
    <property type="match status" value="1"/>
</dbReference>
<evidence type="ECO:0000256" key="5">
    <source>
        <dbReference type="ARBA" id="ARBA00022692"/>
    </source>
</evidence>
<evidence type="ECO:0000256" key="8">
    <source>
        <dbReference type="ARBA" id="ARBA00023053"/>
    </source>
</evidence>
<dbReference type="RefSeq" id="WP_256132297.1">
    <property type="nucleotide sequence ID" value="NZ_JANFXK010000010.1"/>
</dbReference>
<feature type="transmembrane region" description="Helical" evidence="14">
    <location>
        <begin position="129"/>
        <end position="156"/>
    </location>
</feature>
<keyword evidence="4" id="KW-1003">Cell membrane</keyword>
<keyword evidence="7 14" id="KW-1133">Transmembrane helix</keyword>
<gene>
    <name evidence="15" type="ORF">NE619_10240</name>
</gene>